<evidence type="ECO:0000256" key="8">
    <source>
        <dbReference type="ARBA" id="ARBA00022737"/>
    </source>
</evidence>
<keyword evidence="10" id="KW-0418">Kinase</keyword>
<evidence type="ECO:0000256" key="18">
    <source>
        <dbReference type="PROSITE-ProRule" id="PRU00076"/>
    </source>
</evidence>
<feature type="domain" description="Protein kinase" evidence="19">
    <location>
        <begin position="292"/>
        <end position="544"/>
    </location>
</feature>
<dbReference type="FunFam" id="2.10.25.10:FF:000038">
    <property type="entry name" value="Fibrillin 2"/>
    <property type="match status" value="1"/>
</dbReference>
<comment type="catalytic activity">
    <reaction evidence="16">
        <text>L-threonyl-[protein] + ATP = O-phospho-L-threonyl-[protein] + ADP + H(+)</text>
        <dbReference type="Rhea" id="RHEA:46608"/>
        <dbReference type="Rhea" id="RHEA-COMP:11060"/>
        <dbReference type="Rhea" id="RHEA-COMP:11605"/>
        <dbReference type="ChEBI" id="CHEBI:15378"/>
        <dbReference type="ChEBI" id="CHEBI:30013"/>
        <dbReference type="ChEBI" id="CHEBI:30616"/>
        <dbReference type="ChEBI" id="CHEBI:61977"/>
        <dbReference type="ChEBI" id="CHEBI:456216"/>
    </reaction>
</comment>
<evidence type="ECO:0000256" key="15">
    <source>
        <dbReference type="ARBA" id="ARBA00047558"/>
    </source>
</evidence>
<evidence type="ECO:0000313" key="22">
    <source>
        <dbReference type="Proteomes" id="UP000306102"/>
    </source>
</evidence>
<dbReference type="SMART" id="SM00181">
    <property type="entry name" value="EGF"/>
    <property type="match status" value="2"/>
</dbReference>
<dbReference type="InterPro" id="IPR000719">
    <property type="entry name" value="Prot_kinase_dom"/>
</dbReference>
<dbReference type="Proteomes" id="UP000306102">
    <property type="component" value="Unassembled WGS sequence"/>
</dbReference>
<keyword evidence="7" id="KW-0732">Signal</keyword>
<comment type="function">
    <text evidence="17">Serine/threonine-protein kinase that may function as a signaling receptor of extracellular matrix component. Binding to pectin may have significance in the control of cell expansion, morphogenesis and development.</text>
</comment>
<dbReference type="InterPro" id="IPR018097">
    <property type="entry name" value="EGF_Ca-bd_CS"/>
</dbReference>
<comment type="caution">
    <text evidence="18">Lacks conserved residue(s) required for the propagation of feature annotation.</text>
</comment>
<keyword evidence="3 18" id="KW-0245">EGF-like domain</keyword>
<evidence type="ECO:0000256" key="1">
    <source>
        <dbReference type="ARBA" id="ARBA00004479"/>
    </source>
</evidence>
<sequence>MSNVEITDIYLSGQLCISSDVAFDCFSEGVISGSQGQKYGTGCLSLCDNINNVISGSCSGIGCCQTSIPKRVRSFYISVRSYDNHTLLWNFNPCTYAFVAEEAAYNFSSLDLANLQNRTKFPVVLDWSVGDQTCAEAKNSLTSFACKANSDCHDFDNGPGYHCNCFQGYAGNPYLPNGCIAIEYDIKNQTCLFSDINECIISSPCNMTCQNLPGTYNCSCPEGYEGDGRKNGSGCSLIPVPNHRLPVINIALGRHQHKHLRATSWWLLAILGSVQSAKIFTSDDLKRATNNYDESRVLGQGGQGTVYKGILPDNTIVAIKKSNVIDQSKSQIEQFINEVIILSQVNHRNVVKLLGCCLETQVPLLVYEFVTNGTLYEHIHNIDHNRDVKSTNILLDDNYVAKVSDFGASRLIPIDQTQLTTLVQGTLGYLDPEYFHTSQLTEKSDVYSFGVVLVELLTGKKALSFNRPELERNLAMYFVSSMKEDRLFEIVDEQVMNVANADQLKEVAILAKRCLRVKGDERPAMKEVAMDLEGLRMMEKHSRVNDNKDLEETHYLLGDQLSDAYGGGDSRSNSVAYDSMANHIISPIDGVYLDHILRVQNTMPAYNHTAAACSSAIDM</sequence>
<dbReference type="SMART" id="SM00179">
    <property type="entry name" value="EGF_CA"/>
    <property type="match status" value="1"/>
</dbReference>
<feature type="disulfide bond" evidence="18">
    <location>
        <begin position="199"/>
        <end position="209"/>
    </location>
</feature>
<keyword evidence="4" id="KW-0597">Phosphoprotein</keyword>
<dbReference type="PROSITE" id="PS50011">
    <property type="entry name" value="PROTEIN_KINASE_DOM"/>
    <property type="match status" value="1"/>
</dbReference>
<protein>
    <recommendedName>
        <fullName evidence="23">Protein kinase domain-containing protein</fullName>
    </recommendedName>
</protein>
<dbReference type="AlphaFoldDB" id="A0A4S4E6U7"/>
<dbReference type="SUPFAM" id="SSF56112">
    <property type="entry name" value="Protein kinase-like (PK-like)"/>
    <property type="match status" value="1"/>
</dbReference>
<organism evidence="21 22">
    <name type="scientific">Camellia sinensis var. sinensis</name>
    <name type="common">China tea</name>
    <dbReference type="NCBI Taxonomy" id="542762"/>
    <lineage>
        <taxon>Eukaryota</taxon>
        <taxon>Viridiplantae</taxon>
        <taxon>Streptophyta</taxon>
        <taxon>Embryophyta</taxon>
        <taxon>Tracheophyta</taxon>
        <taxon>Spermatophyta</taxon>
        <taxon>Magnoliopsida</taxon>
        <taxon>eudicotyledons</taxon>
        <taxon>Gunneridae</taxon>
        <taxon>Pentapetalae</taxon>
        <taxon>asterids</taxon>
        <taxon>Ericales</taxon>
        <taxon>Theaceae</taxon>
        <taxon>Camellia</taxon>
    </lineage>
</organism>
<name>A0A4S4E6U7_CAMSN</name>
<evidence type="ECO:0000256" key="13">
    <source>
        <dbReference type="ARBA" id="ARBA00023136"/>
    </source>
</evidence>
<dbReference type="InterPro" id="IPR049883">
    <property type="entry name" value="NOTCH1_EGF-like"/>
</dbReference>
<comment type="caution">
    <text evidence="21">The sequence shown here is derived from an EMBL/GenBank/DDBJ whole genome shotgun (WGS) entry which is preliminary data.</text>
</comment>
<keyword evidence="14 18" id="KW-1015">Disulfide bond</keyword>
<accession>A0A4S4E6U7</accession>
<dbReference type="Gene3D" id="1.10.510.10">
    <property type="entry name" value="Transferase(Phosphotransferase) domain 1"/>
    <property type="match status" value="1"/>
</dbReference>
<evidence type="ECO:0000256" key="5">
    <source>
        <dbReference type="ARBA" id="ARBA00022679"/>
    </source>
</evidence>
<dbReference type="Pfam" id="PF07645">
    <property type="entry name" value="EGF_CA"/>
    <property type="match status" value="1"/>
</dbReference>
<evidence type="ECO:0000256" key="11">
    <source>
        <dbReference type="ARBA" id="ARBA00022840"/>
    </source>
</evidence>
<dbReference type="GO" id="GO:0004674">
    <property type="term" value="F:protein serine/threonine kinase activity"/>
    <property type="evidence" value="ECO:0007669"/>
    <property type="project" value="UniProtKB-KW"/>
</dbReference>
<evidence type="ECO:0000256" key="7">
    <source>
        <dbReference type="ARBA" id="ARBA00022729"/>
    </source>
</evidence>
<dbReference type="PROSITE" id="PS01187">
    <property type="entry name" value="EGF_CA"/>
    <property type="match status" value="1"/>
</dbReference>
<dbReference type="Gene3D" id="3.30.200.20">
    <property type="entry name" value="Phosphorylase Kinase, domain 1"/>
    <property type="match status" value="1"/>
</dbReference>
<evidence type="ECO:0000256" key="2">
    <source>
        <dbReference type="ARBA" id="ARBA00022527"/>
    </source>
</evidence>
<dbReference type="SUPFAM" id="SSF57196">
    <property type="entry name" value="EGF/Laminin"/>
    <property type="match status" value="1"/>
</dbReference>
<dbReference type="PANTHER" id="PTHR27005">
    <property type="entry name" value="WALL-ASSOCIATED RECEPTOR KINASE-LIKE 21"/>
    <property type="match status" value="1"/>
</dbReference>
<feature type="domain" description="EGF-like" evidence="20">
    <location>
        <begin position="195"/>
        <end position="227"/>
    </location>
</feature>
<dbReference type="CDD" id="cd00054">
    <property type="entry name" value="EGF_CA"/>
    <property type="match status" value="1"/>
</dbReference>
<dbReference type="PROSITE" id="PS00010">
    <property type="entry name" value="ASX_HYDROXYL"/>
    <property type="match status" value="1"/>
</dbReference>
<dbReference type="GO" id="GO:0005509">
    <property type="term" value="F:calcium ion binding"/>
    <property type="evidence" value="ECO:0007669"/>
    <property type="project" value="InterPro"/>
</dbReference>
<dbReference type="STRING" id="542762.A0A4S4E6U7"/>
<keyword evidence="22" id="KW-1185">Reference proteome</keyword>
<evidence type="ECO:0000256" key="9">
    <source>
        <dbReference type="ARBA" id="ARBA00022741"/>
    </source>
</evidence>
<dbReference type="FunFam" id="1.10.510.10:FF:000084">
    <property type="entry name" value="Wall-associated receptor kinase 2"/>
    <property type="match status" value="1"/>
</dbReference>
<keyword evidence="6" id="KW-0812">Transmembrane</keyword>
<dbReference type="Pfam" id="PF00069">
    <property type="entry name" value="Pkinase"/>
    <property type="match status" value="1"/>
</dbReference>
<keyword evidence="9" id="KW-0547">Nucleotide-binding</keyword>
<evidence type="ECO:0000259" key="19">
    <source>
        <dbReference type="PROSITE" id="PS50011"/>
    </source>
</evidence>
<keyword evidence="8" id="KW-0677">Repeat</keyword>
<evidence type="ECO:0000256" key="4">
    <source>
        <dbReference type="ARBA" id="ARBA00022553"/>
    </source>
</evidence>
<keyword evidence="13" id="KW-0472">Membrane</keyword>
<keyword evidence="11" id="KW-0067">ATP-binding</keyword>
<dbReference type="InterPro" id="IPR000152">
    <property type="entry name" value="EGF-type_Asp/Asn_hydroxyl_site"/>
</dbReference>
<dbReference type="InterPro" id="IPR001881">
    <property type="entry name" value="EGF-like_Ca-bd_dom"/>
</dbReference>
<evidence type="ECO:0008006" key="23">
    <source>
        <dbReference type="Google" id="ProtNLM"/>
    </source>
</evidence>
<gene>
    <name evidence="21" type="ORF">TEA_002221</name>
</gene>
<dbReference type="InterPro" id="IPR000742">
    <property type="entry name" value="EGF"/>
</dbReference>
<reference evidence="21 22" key="1">
    <citation type="journal article" date="2018" name="Proc. Natl. Acad. Sci. U.S.A.">
        <title>Draft genome sequence of Camellia sinensis var. sinensis provides insights into the evolution of the tea genome and tea quality.</title>
        <authorList>
            <person name="Wei C."/>
            <person name="Yang H."/>
            <person name="Wang S."/>
            <person name="Zhao J."/>
            <person name="Liu C."/>
            <person name="Gao L."/>
            <person name="Xia E."/>
            <person name="Lu Y."/>
            <person name="Tai Y."/>
            <person name="She G."/>
            <person name="Sun J."/>
            <person name="Cao H."/>
            <person name="Tong W."/>
            <person name="Gao Q."/>
            <person name="Li Y."/>
            <person name="Deng W."/>
            <person name="Jiang X."/>
            <person name="Wang W."/>
            <person name="Chen Q."/>
            <person name="Zhang S."/>
            <person name="Li H."/>
            <person name="Wu J."/>
            <person name="Wang P."/>
            <person name="Li P."/>
            <person name="Shi C."/>
            <person name="Zheng F."/>
            <person name="Jian J."/>
            <person name="Huang B."/>
            <person name="Shan D."/>
            <person name="Shi M."/>
            <person name="Fang C."/>
            <person name="Yue Y."/>
            <person name="Li F."/>
            <person name="Li D."/>
            <person name="Wei S."/>
            <person name="Han B."/>
            <person name="Jiang C."/>
            <person name="Yin Y."/>
            <person name="Xia T."/>
            <person name="Zhang Z."/>
            <person name="Bennetzen J.L."/>
            <person name="Zhao S."/>
            <person name="Wan X."/>
        </authorList>
    </citation>
    <scope>NUCLEOTIDE SEQUENCE [LARGE SCALE GENOMIC DNA]</scope>
    <source>
        <strain evidence="22">cv. Shuchazao</strain>
        <tissue evidence="21">Leaf</tissue>
    </source>
</reference>
<evidence type="ECO:0000256" key="16">
    <source>
        <dbReference type="ARBA" id="ARBA00047951"/>
    </source>
</evidence>
<dbReference type="GO" id="GO:0005886">
    <property type="term" value="C:plasma membrane"/>
    <property type="evidence" value="ECO:0007669"/>
    <property type="project" value="TreeGrafter"/>
</dbReference>
<evidence type="ECO:0000256" key="17">
    <source>
        <dbReference type="ARBA" id="ARBA00058961"/>
    </source>
</evidence>
<evidence type="ECO:0000256" key="6">
    <source>
        <dbReference type="ARBA" id="ARBA00022692"/>
    </source>
</evidence>
<dbReference type="GO" id="GO:0005524">
    <property type="term" value="F:ATP binding"/>
    <property type="evidence" value="ECO:0007669"/>
    <property type="project" value="UniProtKB-KW"/>
</dbReference>
<dbReference type="SMART" id="SM00220">
    <property type="entry name" value="S_TKc"/>
    <property type="match status" value="1"/>
</dbReference>
<evidence type="ECO:0000256" key="10">
    <source>
        <dbReference type="ARBA" id="ARBA00022777"/>
    </source>
</evidence>
<dbReference type="PANTHER" id="PTHR27005:SF283">
    <property type="entry name" value="OS02G0633066 PROTEIN"/>
    <property type="match status" value="1"/>
</dbReference>
<keyword evidence="5" id="KW-0808">Transferase</keyword>
<proteinExistence type="predicted"/>
<evidence type="ECO:0000256" key="14">
    <source>
        <dbReference type="ARBA" id="ARBA00023157"/>
    </source>
</evidence>
<dbReference type="InterPro" id="IPR011009">
    <property type="entry name" value="Kinase-like_dom_sf"/>
</dbReference>
<keyword evidence="12" id="KW-1133">Transmembrane helix</keyword>
<comment type="catalytic activity">
    <reaction evidence="15">
        <text>L-seryl-[protein] + ATP = O-phospho-L-seryl-[protein] + ADP + H(+)</text>
        <dbReference type="Rhea" id="RHEA:17989"/>
        <dbReference type="Rhea" id="RHEA-COMP:9863"/>
        <dbReference type="Rhea" id="RHEA-COMP:11604"/>
        <dbReference type="ChEBI" id="CHEBI:15378"/>
        <dbReference type="ChEBI" id="CHEBI:29999"/>
        <dbReference type="ChEBI" id="CHEBI:30616"/>
        <dbReference type="ChEBI" id="CHEBI:83421"/>
        <dbReference type="ChEBI" id="CHEBI:456216"/>
    </reaction>
</comment>
<evidence type="ECO:0000256" key="12">
    <source>
        <dbReference type="ARBA" id="ARBA00022989"/>
    </source>
</evidence>
<dbReference type="EMBL" id="SDRB02007059">
    <property type="protein sequence ID" value="THG11751.1"/>
    <property type="molecule type" value="Genomic_DNA"/>
</dbReference>
<dbReference type="InterPro" id="IPR045274">
    <property type="entry name" value="WAK-like"/>
</dbReference>
<dbReference type="GO" id="GO:0007166">
    <property type="term" value="P:cell surface receptor signaling pathway"/>
    <property type="evidence" value="ECO:0007669"/>
    <property type="project" value="InterPro"/>
</dbReference>
<dbReference type="FunFam" id="3.30.200.20:FF:000043">
    <property type="entry name" value="Wall-associated receptor kinase 2"/>
    <property type="match status" value="1"/>
</dbReference>
<evidence type="ECO:0000313" key="21">
    <source>
        <dbReference type="EMBL" id="THG11751.1"/>
    </source>
</evidence>
<dbReference type="Gene3D" id="2.10.25.10">
    <property type="entry name" value="Laminin"/>
    <property type="match status" value="1"/>
</dbReference>
<evidence type="ECO:0000256" key="3">
    <source>
        <dbReference type="ARBA" id="ARBA00022536"/>
    </source>
</evidence>
<keyword evidence="2" id="KW-0723">Serine/threonine-protein kinase</keyword>
<dbReference type="PROSITE" id="PS50026">
    <property type="entry name" value="EGF_3"/>
    <property type="match status" value="1"/>
</dbReference>
<comment type="subcellular location">
    <subcellularLocation>
        <location evidence="1">Membrane</location>
        <topology evidence="1">Single-pass type I membrane protein</topology>
    </subcellularLocation>
</comment>
<evidence type="ECO:0000259" key="20">
    <source>
        <dbReference type="PROSITE" id="PS50026"/>
    </source>
</evidence>